<dbReference type="InterPro" id="IPR001466">
    <property type="entry name" value="Beta-lactam-related"/>
</dbReference>
<dbReference type="PANTHER" id="PTHR46825:SF9">
    <property type="entry name" value="BETA-LACTAMASE-RELATED DOMAIN-CONTAINING PROTEIN"/>
    <property type="match status" value="1"/>
</dbReference>
<dbReference type="InterPro" id="IPR012338">
    <property type="entry name" value="Beta-lactam/transpept-like"/>
</dbReference>
<dbReference type="Pfam" id="PF00144">
    <property type="entry name" value="Beta-lactamase"/>
    <property type="match status" value="1"/>
</dbReference>
<dbReference type="AlphaFoldDB" id="A0A450T8E4"/>
<feature type="chain" id="PRO_5019438294" evidence="1">
    <location>
        <begin position="29"/>
        <end position="427"/>
    </location>
</feature>
<reference evidence="3" key="1">
    <citation type="submission" date="2019-02" db="EMBL/GenBank/DDBJ databases">
        <authorList>
            <person name="Gruber-Vodicka R. H."/>
            <person name="Seah K. B. B."/>
        </authorList>
    </citation>
    <scope>NUCLEOTIDE SEQUENCE</scope>
    <source>
        <strain evidence="3">BECK_DK161</strain>
    </source>
</reference>
<organism evidence="3">
    <name type="scientific">Candidatus Kentrum sp. DK</name>
    <dbReference type="NCBI Taxonomy" id="2126562"/>
    <lineage>
        <taxon>Bacteria</taxon>
        <taxon>Pseudomonadati</taxon>
        <taxon>Pseudomonadota</taxon>
        <taxon>Gammaproteobacteria</taxon>
        <taxon>Candidatus Kentrum</taxon>
    </lineage>
</organism>
<keyword evidence="1" id="KW-0732">Signal</keyword>
<sequence length="427" mass="46547">MKSARFPERRLLVLVGLLFFAAANTALADVREKDLSWQHHIEEAIDTIVAAYQQKNGLPAISVAVVRNGQMFYRKGFGWADVEEKKPAHARTVYSIGSVSKPLAAALAVKLEEEGHLQDGTPVSLDLSRPTSAYLTDIPAAGGLGKATLPAFHVHTVDQLLSHTGCVADFPDKTTPGIANRTTHYSTAIEAVQSIWDTGLVTKMSNAGLDGKPNDGPCVVGKTWSYSTPAFTFVAAVLESATGRPIAKLLREELFVPYGLTGMRMKYATPMLVTDENRATPYDKDNHRTTYENDSWRALGGGLESNAMDLARFGSMVLNAEIISARARDNRLWRQVAVTNPGPGYALGWGITTDAHSRRIAEHPGMATGGRALLRIYRDEGLVIAIVSNRREHPVDDVPVLAERIGEKILGMCAEEDCSIKWREAVL</sequence>
<gene>
    <name evidence="3" type="ORF">BECKDK2373C_GA0170839_11024</name>
</gene>
<protein>
    <submittedName>
        <fullName evidence="3">CubicO group peptidase, beta-lactamase class C family</fullName>
    </submittedName>
</protein>
<dbReference type="InterPro" id="IPR050491">
    <property type="entry name" value="AmpC-like"/>
</dbReference>
<accession>A0A450T8E4</accession>
<dbReference type="PANTHER" id="PTHR46825">
    <property type="entry name" value="D-ALANYL-D-ALANINE-CARBOXYPEPTIDASE/ENDOPEPTIDASE AMPH"/>
    <property type="match status" value="1"/>
</dbReference>
<feature type="domain" description="Beta-lactamase-related" evidence="2">
    <location>
        <begin position="46"/>
        <end position="396"/>
    </location>
</feature>
<evidence type="ECO:0000259" key="2">
    <source>
        <dbReference type="Pfam" id="PF00144"/>
    </source>
</evidence>
<name>A0A450T8E4_9GAMM</name>
<evidence type="ECO:0000313" key="3">
    <source>
        <dbReference type="EMBL" id="VFJ62948.1"/>
    </source>
</evidence>
<dbReference type="Gene3D" id="3.40.710.10">
    <property type="entry name" value="DD-peptidase/beta-lactamase superfamily"/>
    <property type="match status" value="1"/>
</dbReference>
<proteinExistence type="predicted"/>
<dbReference type="SUPFAM" id="SSF56601">
    <property type="entry name" value="beta-lactamase/transpeptidase-like"/>
    <property type="match status" value="1"/>
</dbReference>
<evidence type="ECO:0000256" key="1">
    <source>
        <dbReference type="SAM" id="SignalP"/>
    </source>
</evidence>
<dbReference type="EMBL" id="CAADEY010000102">
    <property type="protein sequence ID" value="VFJ62948.1"/>
    <property type="molecule type" value="Genomic_DNA"/>
</dbReference>
<feature type="signal peptide" evidence="1">
    <location>
        <begin position="1"/>
        <end position="28"/>
    </location>
</feature>